<protein>
    <submittedName>
        <fullName evidence="7">Cu(I)-responsive transcriptional regulator</fullName>
    </submittedName>
</protein>
<dbReference type="PRINTS" id="PR00040">
    <property type="entry name" value="HTHMERR"/>
</dbReference>
<dbReference type="PANTHER" id="PTHR30204">
    <property type="entry name" value="REDOX-CYCLING DRUG-SENSING TRANSCRIPTIONAL ACTIVATOR SOXR"/>
    <property type="match status" value="1"/>
</dbReference>
<keyword evidence="3" id="KW-0805">Transcription regulation</keyword>
<evidence type="ECO:0000256" key="4">
    <source>
        <dbReference type="ARBA" id="ARBA00023125"/>
    </source>
</evidence>
<dbReference type="PANTHER" id="PTHR30204:SF94">
    <property type="entry name" value="HEAVY METAL-DEPENDENT TRANSCRIPTIONAL REGULATOR HI_0293-RELATED"/>
    <property type="match status" value="1"/>
</dbReference>
<evidence type="ECO:0000256" key="2">
    <source>
        <dbReference type="ARBA" id="ARBA00022490"/>
    </source>
</evidence>
<evidence type="ECO:0000256" key="5">
    <source>
        <dbReference type="ARBA" id="ARBA00023163"/>
    </source>
</evidence>
<keyword evidence="4" id="KW-0238">DNA-binding</keyword>
<keyword evidence="8" id="KW-1185">Reference proteome</keyword>
<feature type="domain" description="HTH merR-type" evidence="6">
    <location>
        <begin position="1"/>
        <end position="69"/>
    </location>
</feature>
<dbReference type="SMART" id="SM00422">
    <property type="entry name" value="HTH_MERR"/>
    <property type="match status" value="1"/>
</dbReference>
<dbReference type="SUPFAM" id="SSF46955">
    <property type="entry name" value="Putative DNA-binding domain"/>
    <property type="match status" value="1"/>
</dbReference>
<gene>
    <name evidence="7" type="primary">cueR</name>
    <name evidence="7" type="ORF">HND93_33245</name>
</gene>
<dbReference type="InterPro" id="IPR015358">
    <property type="entry name" value="Tscrpt_reg_MerR_DNA-bd"/>
</dbReference>
<comment type="subcellular location">
    <subcellularLocation>
        <location evidence="1">Cytoplasm</location>
    </subcellularLocation>
</comment>
<dbReference type="Pfam" id="PF00376">
    <property type="entry name" value="MerR"/>
    <property type="match status" value="1"/>
</dbReference>
<proteinExistence type="predicted"/>
<evidence type="ECO:0000313" key="7">
    <source>
        <dbReference type="EMBL" id="NYZ24596.1"/>
    </source>
</evidence>
<name>A0ABX2TJR5_9PROT</name>
<keyword evidence="2" id="KW-0963">Cytoplasm</keyword>
<dbReference type="Proteomes" id="UP000584642">
    <property type="component" value="Unassembled WGS sequence"/>
</dbReference>
<dbReference type="NCBIfam" id="TIGR02044">
    <property type="entry name" value="CueR"/>
    <property type="match status" value="1"/>
</dbReference>
<dbReference type="EMBL" id="JABFDB010000041">
    <property type="protein sequence ID" value="NYZ24596.1"/>
    <property type="molecule type" value="Genomic_DNA"/>
</dbReference>
<dbReference type="InterPro" id="IPR011789">
    <property type="entry name" value="CueR"/>
</dbReference>
<evidence type="ECO:0000259" key="6">
    <source>
        <dbReference type="PROSITE" id="PS50937"/>
    </source>
</evidence>
<organism evidence="7 8">
    <name type="scientific">Azospirillum oleiclasticum</name>
    <dbReference type="NCBI Taxonomy" id="2735135"/>
    <lineage>
        <taxon>Bacteria</taxon>
        <taxon>Pseudomonadati</taxon>
        <taxon>Pseudomonadota</taxon>
        <taxon>Alphaproteobacteria</taxon>
        <taxon>Rhodospirillales</taxon>
        <taxon>Azospirillaceae</taxon>
        <taxon>Azospirillum</taxon>
    </lineage>
</organism>
<dbReference type="InterPro" id="IPR009061">
    <property type="entry name" value="DNA-bd_dom_put_sf"/>
</dbReference>
<dbReference type="PROSITE" id="PS00552">
    <property type="entry name" value="HTH_MERR_1"/>
    <property type="match status" value="1"/>
</dbReference>
<comment type="caution">
    <text evidence="7">The sequence shown here is derived from an EMBL/GenBank/DDBJ whole genome shotgun (WGS) entry which is preliminary data.</text>
</comment>
<accession>A0ABX2TJR5</accession>
<evidence type="ECO:0000256" key="1">
    <source>
        <dbReference type="ARBA" id="ARBA00004496"/>
    </source>
</evidence>
<evidence type="ECO:0000313" key="8">
    <source>
        <dbReference type="Proteomes" id="UP000584642"/>
    </source>
</evidence>
<dbReference type="PROSITE" id="PS50937">
    <property type="entry name" value="HTH_MERR_2"/>
    <property type="match status" value="1"/>
</dbReference>
<dbReference type="Pfam" id="PF09278">
    <property type="entry name" value="MerR-DNA-bind"/>
    <property type="match status" value="1"/>
</dbReference>
<evidence type="ECO:0000256" key="3">
    <source>
        <dbReference type="ARBA" id="ARBA00023015"/>
    </source>
</evidence>
<dbReference type="InterPro" id="IPR000551">
    <property type="entry name" value="MerR-type_HTH_dom"/>
</dbReference>
<dbReference type="InterPro" id="IPR047057">
    <property type="entry name" value="MerR_fam"/>
</dbReference>
<dbReference type="CDD" id="cd01108">
    <property type="entry name" value="HTH_CueR"/>
    <property type="match status" value="1"/>
</dbReference>
<dbReference type="RefSeq" id="WP_180286367.1">
    <property type="nucleotide sequence ID" value="NZ_JABFDB010000041.1"/>
</dbReference>
<keyword evidence="5" id="KW-0804">Transcription</keyword>
<dbReference type="Gene3D" id="1.10.1660.10">
    <property type="match status" value="1"/>
</dbReference>
<sequence length="141" mass="15170">MNIGEAAKRSGVAAKTIRYYESVGLIPSAGRTAAGYRVYDRRDVETLRFVHRARSLGFPVKDVASLLALWNDRHRASADVRALAEGHIHAIDAKVAELQSIRRTLATLVERCHGDDRPDCPILEGLADPSTGGDCCGGGTA</sequence>
<reference evidence="7 8" key="1">
    <citation type="submission" date="2020-05" db="EMBL/GenBank/DDBJ databases">
        <title>Azospirillum oleiclasticum sp. nov, a nitrogen-fixing and heavy crude oil-emulsifying bacterium isolated from the crude oil of Yumen Oilfield.</title>
        <authorList>
            <person name="Wu D."/>
            <person name="Cai M."/>
            <person name="Zhang X."/>
        </authorList>
    </citation>
    <scope>NUCLEOTIDE SEQUENCE [LARGE SCALE GENOMIC DNA]</scope>
    <source>
        <strain evidence="7 8">ROY-1-1-2</strain>
    </source>
</reference>